<name>A0AAD5MHV1_PARTN</name>
<dbReference type="EMBL" id="JAHQIW010000677">
    <property type="protein sequence ID" value="KAJ1349506.1"/>
    <property type="molecule type" value="Genomic_DNA"/>
</dbReference>
<dbReference type="Proteomes" id="UP001196413">
    <property type="component" value="Unassembled WGS sequence"/>
</dbReference>
<evidence type="ECO:0000256" key="1">
    <source>
        <dbReference type="SAM" id="MobiDB-lite"/>
    </source>
</evidence>
<accession>A0AAD5MHV1</accession>
<proteinExistence type="predicted"/>
<comment type="caution">
    <text evidence="2">The sequence shown here is derived from an EMBL/GenBank/DDBJ whole genome shotgun (WGS) entry which is preliminary data.</text>
</comment>
<evidence type="ECO:0000313" key="2">
    <source>
        <dbReference type="EMBL" id="KAJ1349506.1"/>
    </source>
</evidence>
<organism evidence="2 3">
    <name type="scientific">Parelaphostrongylus tenuis</name>
    <name type="common">Meningeal worm</name>
    <dbReference type="NCBI Taxonomy" id="148309"/>
    <lineage>
        <taxon>Eukaryota</taxon>
        <taxon>Metazoa</taxon>
        <taxon>Ecdysozoa</taxon>
        <taxon>Nematoda</taxon>
        <taxon>Chromadorea</taxon>
        <taxon>Rhabditida</taxon>
        <taxon>Rhabditina</taxon>
        <taxon>Rhabditomorpha</taxon>
        <taxon>Strongyloidea</taxon>
        <taxon>Metastrongylidae</taxon>
        <taxon>Parelaphostrongylus</taxon>
    </lineage>
</organism>
<protein>
    <submittedName>
        <fullName evidence="2">Uncharacterized protein</fullName>
    </submittedName>
</protein>
<sequence>MTGFEMGQKHKKWQTPKKGAHQLSGVKPSIPPDRTSRSTIAQRPCCILKKCRMMLCHINMAGVLYMRQHYGHYFDFVRAVIRSTLFASIQRLKRPTPYKEQVLWTFVSNHNGSNDG</sequence>
<reference evidence="2" key="1">
    <citation type="submission" date="2021-06" db="EMBL/GenBank/DDBJ databases">
        <title>Parelaphostrongylus tenuis whole genome reference sequence.</title>
        <authorList>
            <person name="Garwood T.J."/>
            <person name="Larsen P.A."/>
            <person name="Fountain-Jones N.M."/>
            <person name="Garbe J.R."/>
            <person name="Macchietto M.G."/>
            <person name="Kania S.A."/>
            <person name="Gerhold R.W."/>
            <person name="Richards J.E."/>
            <person name="Wolf T.M."/>
        </authorList>
    </citation>
    <scope>NUCLEOTIDE SEQUENCE</scope>
    <source>
        <strain evidence="2">MNPRO001-30</strain>
        <tissue evidence="2">Meninges</tissue>
    </source>
</reference>
<feature type="region of interest" description="Disordered" evidence="1">
    <location>
        <begin position="1"/>
        <end position="37"/>
    </location>
</feature>
<keyword evidence="3" id="KW-1185">Reference proteome</keyword>
<feature type="compositionally biased region" description="Basic residues" evidence="1">
    <location>
        <begin position="9"/>
        <end position="20"/>
    </location>
</feature>
<gene>
    <name evidence="2" type="ORF">KIN20_005088</name>
</gene>
<dbReference type="AlphaFoldDB" id="A0AAD5MHV1"/>
<evidence type="ECO:0000313" key="3">
    <source>
        <dbReference type="Proteomes" id="UP001196413"/>
    </source>
</evidence>